<keyword evidence="3" id="KW-1185">Reference proteome</keyword>
<name>A0AAV1Q0B9_SCOSC</name>
<proteinExistence type="predicted"/>
<evidence type="ECO:0000259" key="1">
    <source>
        <dbReference type="Pfam" id="PF05699"/>
    </source>
</evidence>
<dbReference type="EMBL" id="CAWUFR010000381">
    <property type="protein sequence ID" value="CAK6976989.1"/>
    <property type="molecule type" value="Genomic_DNA"/>
</dbReference>
<sequence length="664" mass="74985">MSKLYSQKYRKEWESNPEFKGWLKPFIGDDTRAYCMYCKADFYAKLCDIKKHKTTQKHIQKAKPYSSTQSKLPLINKNIDSAKKAEATIALAIAEHCSMLACDHIGEACKAAFSDSTAATHFKMHRTKCTEMINGVLAPYFLKKLVADVGDHSFSLLLDESTDVSVSKYLGVVIRYFSDTKHTIVSTFLGLVELEGGDARSIARAVVDFLNKCCLRKEKLLGIGTDNASVMTGINNGVHKVLKEEYGLKDLVLIRCVCHSLQLAVSHASNDTLPRSVEYLVRETYNWFSVSPKRREAYKAIYETIHCGEKPLLITKVCATRWLSIEPAVSRILDQWEALKLHFALTKSSEHCYMAEVLHSMYNDPQNVLYLTFLKSVLGEVQLAIKAFEGEQVDPLKLLDSLVSLIQSVSSRVLNPLAKIDVLKEPIDGYISPKPYLGYLFESESAELHLVPEDEKTVHKRCVAFTISLTNELRVRLPNNIEALQYMSVFNVQETLKHNKNLGEIEKIAKLLGYSPSDMDKIVQQWRAIHLKKWNDTNTTVGFWSEVWKFRDAADINPFQELAMAAVAVLSLPHSNAEVERLFSQMSVVKSKLRNRMSLQTLNSILYVRYGLKLSGEACYEHKLPDSVLQLFGTSAAYSFKSASSVAEPAIENLDQNEDDLLFL</sequence>
<dbReference type="Proteomes" id="UP001314229">
    <property type="component" value="Unassembled WGS sequence"/>
</dbReference>
<accession>A0AAV1Q0B9</accession>
<dbReference type="InterPro" id="IPR008906">
    <property type="entry name" value="HATC_C_dom"/>
</dbReference>
<dbReference type="AlphaFoldDB" id="A0AAV1Q0B9"/>
<reference evidence="2 3" key="1">
    <citation type="submission" date="2024-01" db="EMBL/GenBank/DDBJ databases">
        <authorList>
            <person name="Alioto T."/>
            <person name="Alioto T."/>
            <person name="Gomez Garrido J."/>
        </authorList>
    </citation>
    <scope>NUCLEOTIDE SEQUENCE [LARGE SCALE GENOMIC DNA]</scope>
</reference>
<organism evidence="2 3">
    <name type="scientific">Scomber scombrus</name>
    <name type="common">Atlantic mackerel</name>
    <name type="synonym">Scomber vernalis</name>
    <dbReference type="NCBI Taxonomy" id="13677"/>
    <lineage>
        <taxon>Eukaryota</taxon>
        <taxon>Metazoa</taxon>
        <taxon>Chordata</taxon>
        <taxon>Craniata</taxon>
        <taxon>Vertebrata</taxon>
        <taxon>Euteleostomi</taxon>
        <taxon>Actinopterygii</taxon>
        <taxon>Neopterygii</taxon>
        <taxon>Teleostei</taxon>
        <taxon>Neoteleostei</taxon>
        <taxon>Acanthomorphata</taxon>
        <taxon>Pelagiaria</taxon>
        <taxon>Scombriformes</taxon>
        <taxon>Scombridae</taxon>
        <taxon>Scomber</taxon>
    </lineage>
</organism>
<dbReference type="PANTHER" id="PTHR37162:SF1">
    <property type="entry name" value="BED-TYPE DOMAIN-CONTAINING PROTEIN"/>
    <property type="match status" value="1"/>
</dbReference>
<evidence type="ECO:0000313" key="2">
    <source>
        <dbReference type="EMBL" id="CAK6976989.1"/>
    </source>
</evidence>
<comment type="caution">
    <text evidence="2">The sequence shown here is derived from an EMBL/GenBank/DDBJ whole genome shotgun (WGS) entry which is preliminary data.</text>
</comment>
<evidence type="ECO:0000313" key="3">
    <source>
        <dbReference type="Proteomes" id="UP001314229"/>
    </source>
</evidence>
<dbReference type="SUPFAM" id="SSF53098">
    <property type="entry name" value="Ribonuclease H-like"/>
    <property type="match status" value="1"/>
</dbReference>
<dbReference type="GO" id="GO:0046983">
    <property type="term" value="F:protein dimerization activity"/>
    <property type="evidence" value="ECO:0007669"/>
    <property type="project" value="InterPro"/>
</dbReference>
<gene>
    <name evidence="2" type="ORF">FSCOSCO3_A019734</name>
</gene>
<dbReference type="PANTHER" id="PTHR37162">
    <property type="entry name" value="HAT FAMILY DIMERISATION DOMAINCONTAINING PROTEIN-RELATED"/>
    <property type="match status" value="1"/>
</dbReference>
<feature type="domain" description="HAT C-terminal dimerisation" evidence="1">
    <location>
        <begin position="557"/>
        <end position="609"/>
    </location>
</feature>
<dbReference type="Pfam" id="PF05699">
    <property type="entry name" value="Dimer_Tnp_hAT"/>
    <property type="match status" value="1"/>
</dbReference>
<dbReference type="InterPro" id="IPR012337">
    <property type="entry name" value="RNaseH-like_sf"/>
</dbReference>
<protein>
    <submittedName>
        <fullName evidence="2">Zinc finger protein 862</fullName>
    </submittedName>
</protein>